<organism evidence="2 3">
    <name type="scientific">Microbacterium maritypicum</name>
    <name type="common">Microbacterium liquefaciens</name>
    <dbReference type="NCBI Taxonomy" id="33918"/>
    <lineage>
        <taxon>Bacteria</taxon>
        <taxon>Bacillati</taxon>
        <taxon>Actinomycetota</taxon>
        <taxon>Actinomycetes</taxon>
        <taxon>Micrococcales</taxon>
        <taxon>Microbacteriaceae</taxon>
        <taxon>Microbacterium</taxon>
    </lineage>
</organism>
<dbReference type="Proteomes" id="UP000317410">
    <property type="component" value="Unassembled WGS sequence"/>
</dbReference>
<feature type="compositionally biased region" description="Polar residues" evidence="1">
    <location>
        <begin position="18"/>
        <end position="34"/>
    </location>
</feature>
<sequence length="75" mass="7479">MRAESTSEAPIIRGPNAAKQSARSEPVTVHSTTPAAIGTSAAKNGSGARREAAGAVGSTIGRESIPPVDRIAILG</sequence>
<dbReference type="AlphaFoldDB" id="A0A4Y4B8A1"/>
<evidence type="ECO:0000256" key="1">
    <source>
        <dbReference type="SAM" id="MobiDB-lite"/>
    </source>
</evidence>
<reference evidence="2 3" key="1">
    <citation type="submission" date="2019-06" db="EMBL/GenBank/DDBJ databases">
        <title>Whole genome shotgun sequence of Microbacterium liquefaciens NBRC 15037.</title>
        <authorList>
            <person name="Hosoyama A."/>
            <person name="Uohara A."/>
            <person name="Ohji S."/>
            <person name="Ichikawa N."/>
        </authorList>
    </citation>
    <scope>NUCLEOTIDE SEQUENCE [LARGE SCALE GENOMIC DNA]</scope>
    <source>
        <strain evidence="2 3">NBRC 15037</strain>
    </source>
</reference>
<evidence type="ECO:0000313" key="2">
    <source>
        <dbReference type="EMBL" id="GEC75244.1"/>
    </source>
</evidence>
<name>A0A4Y4B8A1_MICMQ</name>
<comment type="caution">
    <text evidence="2">The sequence shown here is derived from an EMBL/GenBank/DDBJ whole genome shotgun (WGS) entry which is preliminary data.</text>
</comment>
<evidence type="ECO:0000313" key="3">
    <source>
        <dbReference type="Proteomes" id="UP000317410"/>
    </source>
</evidence>
<gene>
    <name evidence="2" type="ORF">MLI01_13890</name>
</gene>
<protein>
    <submittedName>
        <fullName evidence="2">Uncharacterized protein</fullName>
    </submittedName>
</protein>
<dbReference type="EMBL" id="BJNQ01000007">
    <property type="protein sequence ID" value="GEC75244.1"/>
    <property type="molecule type" value="Genomic_DNA"/>
</dbReference>
<feature type="region of interest" description="Disordered" evidence="1">
    <location>
        <begin position="1"/>
        <end position="55"/>
    </location>
</feature>
<proteinExistence type="predicted"/>
<accession>A0A4Y4B8A1</accession>